<dbReference type="SUPFAM" id="SSF53335">
    <property type="entry name" value="S-adenosyl-L-methionine-dependent methyltransferases"/>
    <property type="match status" value="1"/>
</dbReference>
<dbReference type="GO" id="GO:0008757">
    <property type="term" value="F:S-adenosylmethionine-dependent methyltransferase activity"/>
    <property type="evidence" value="ECO:0007669"/>
    <property type="project" value="InterPro"/>
</dbReference>
<dbReference type="Pfam" id="PF08241">
    <property type="entry name" value="Methyltransf_11"/>
    <property type="match status" value="1"/>
</dbReference>
<dbReference type="CDD" id="cd02440">
    <property type="entry name" value="AdoMet_MTases"/>
    <property type="match status" value="1"/>
</dbReference>
<dbReference type="PANTHER" id="PTHR43464">
    <property type="entry name" value="METHYLTRANSFERASE"/>
    <property type="match status" value="1"/>
</dbReference>
<protein>
    <submittedName>
        <fullName evidence="5">Class I SAM-dependent methyltransferase</fullName>
    </submittedName>
</protein>
<dbReference type="EMBL" id="JAEKNR010000169">
    <property type="protein sequence ID" value="MBJ7599735.1"/>
    <property type="molecule type" value="Genomic_DNA"/>
</dbReference>
<keyword evidence="3" id="KW-0949">S-adenosyl-L-methionine</keyword>
<evidence type="ECO:0000259" key="4">
    <source>
        <dbReference type="Pfam" id="PF08241"/>
    </source>
</evidence>
<evidence type="ECO:0000313" key="6">
    <source>
        <dbReference type="Proteomes" id="UP000612893"/>
    </source>
</evidence>
<evidence type="ECO:0000313" key="5">
    <source>
        <dbReference type="EMBL" id="MBJ7599735.1"/>
    </source>
</evidence>
<gene>
    <name evidence="5" type="ORF">JF922_16870</name>
</gene>
<dbReference type="Gene3D" id="3.40.50.150">
    <property type="entry name" value="Vaccinia Virus protein VP39"/>
    <property type="match status" value="1"/>
</dbReference>
<keyword evidence="2" id="KW-0808">Transferase</keyword>
<sequence>PRGLRGGRTGSTQVVGRAADFDYESKRWGGAPVRPRPWYMGGLKLRYLLEDMEGRGGRFLDVGCGGGAMARAVSRERPDLRVHGVDLSRGAVAFAAREGEGVCFTVGDAQRLPYKDAVFDAVSLFDVLEHVDQPERVLAEVARVLRPHGLLHVALPLEAQPGTVYALIGTGTRWKAKLRHGGHVQLFDSRRYETLAAAFGLPVVRTRWSYHHLFSLIDVLFFVLADLRGPLKTSVEDAVAAKGGPLGHPLRALKGLVAAMGWYEARLCRGLPGACGHFTSRRAC</sequence>
<proteinExistence type="predicted"/>
<organism evidence="5 6">
    <name type="scientific">Candidatus Nephthysia bennettiae</name>
    <dbReference type="NCBI Taxonomy" id="3127016"/>
    <lineage>
        <taxon>Bacteria</taxon>
        <taxon>Bacillati</taxon>
        <taxon>Candidatus Dormiibacterota</taxon>
        <taxon>Candidatus Dormibacteria</taxon>
        <taxon>Candidatus Dormibacterales</taxon>
        <taxon>Candidatus Dormibacteraceae</taxon>
        <taxon>Candidatus Nephthysia</taxon>
    </lineage>
</organism>
<name>A0A934N403_9BACT</name>
<comment type="caution">
    <text evidence="5">The sequence shown here is derived from an EMBL/GenBank/DDBJ whole genome shotgun (WGS) entry which is preliminary data.</text>
</comment>
<feature type="non-terminal residue" evidence="5">
    <location>
        <position position="1"/>
    </location>
</feature>
<dbReference type="Proteomes" id="UP000612893">
    <property type="component" value="Unassembled WGS sequence"/>
</dbReference>
<dbReference type="InterPro" id="IPR029063">
    <property type="entry name" value="SAM-dependent_MTases_sf"/>
</dbReference>
<feature type="domain" description="Methyltransferase type 11" evidence="4">
    <location>
        <begin position="60"/>
        <end position="151"/>
    </location>
</feature>
<keyword evidence="6" id="KW-1185">Reference proteome</keyword>
<dbReference type="RefSeq" id="WP_338203337.1">
    <property type="nucleotide sequence ID" value="NZ_JAEKNR010000169.1"/>
</dbReference>
<evidence type="ECO:0000256" key="1">
    <source>
        <dbReference type="ARBA" id="ARBA00022603"/>
    </source>
</evidence>
<evidence type="ECO:0000256" key="2">
    <source>
        <dbReference type="ARBA" id="ARBA00022679"/>
    </source>
</evidence>
<dbReference type="GO" id="GO:0032259">
    <property type="term" value="P:methylation"/>
    <property type="evidence" value="ECO:0007669"/>
    <property type="project" value="UniProtKB-KW"/>
</dbReference>
<keyword evidence="1 5" id="KW-0489">Methyltransferase</keyword>
<reference evidence="5" key="1">
    <citation type="submission" date="2020-10" db="EMBL/GenBank/DDBJ databases">
        <title>Ca. Dormibacterota MAGs.</title>
        <authorList>
            <person name="Montgomery K."/>
        </authorList>
    </citation>
    <scope>NUCLEOTIDE SEQUENCE [LARGE SCALE GENOMIC DNA]</scope>
    <source>
        <strain evidence="5">SC8812_S17_10</strain>
    </source>
</reference>
<dbReference type="AlphaFoldDB" id="A0A934N403"/>
<evidence type="ECO:0000256" key="3">
    <source>
        <dbReference type="ARBA" id="ARBA00022691"/>
    </source>
</evidence>
<dbReference type="InterPro" id="IPR013216">
    <property type="entry name" value="Methyltransf_11"/>
</dbReference>
<accession>A0A934N403</accession>
<dbReference type="PANTHER" id="PTHR43464:SF19">
    <property type="entry name" value="UBIQUINONE BIOSYNTHESIS O-METHYLTRANSFERASE, MITOCHONDRIAL"/>
    <property type="match status" value="1"/>
</dbReference>